<dbReference type="InterPro" id="IPR018928">
    <property type="entry name" value="HAP2/GCS1_dom"/>
</dbReference>
<dbReference type="OrthoDB" id="272303at2759"/>
<evidence type="ECO:0000256" key="6">
    <source>
        <dbReference type="ARBA" id="ARBA00022989"/>
    </source>
</evidence>
<evidence type="ECO:0000256" key="4">
    <source>
        <dbReference type="ARBA" id="ARBA00022692"/>
    </source>
</evidence>
<comment type="similarity">
    <text evidence="2">Belongs to the HAP2/GCS1 family.</text>
</comment>
<evidence type="ECO:0000256" key="10">
    <source>
        <dbReference type="ARBA" id="ARBA00023279"/>
    </source>
</evidence>
<evidence type="ECO:0000256" key="7">
    <source>
        <dbReference type="ARBA" id="ARBA00023121"/>
    </source>
</evidence>
<dbReference type="InterPro" id="IPR040326">
    <property type="entry name" value="HAP2/GCS1"/>
</dbReference>
<evidence type="ECO:0000256" key="1">
    <source>
        <dbReference type="ARBA" id="ARBA00004251"/>
    </source>
</evidence>
<keyword evidence="10" id="KW-0278">Fertilization</keyword>
<name>A0A5J9U4V8_9POAL</name>
<sequence length="222" mass="24577">MENTEVRFHVWEIGTWSVKFSIGVQVKKDSSLMEVFLGPENSTVISQDKSLKVDSGPDEIGDQYSRWMLLDKNHFGLDGSECDKIGVGFKAFQNQADFCSQPFMHCLTKQLWNFEVPSPSPGHIIDIDTRTFEALTQSGVAKVKTKNIGKVEASYGLTFKCSIDIDSVLVCLWTGFLPVPNGTPPPQKPALEREGIAMVTNATSSTGMHGDMEHRVHNNKPA</sequence>
<dbReference type="AlphaFoldDB" id="A0A5J9U4V8"/>
<dbReference type="GO" id="GO:0008289">
    <property type="term" value="F:lipid binding"/>
    <property type="evidence" value="ECO:0007669"/>
    <property type="project" value="UniProtKB-KW"/>
</dbReference>
<keyword evidence="8" id="KW-0472">Membrane</keyword>
<evidence type="ECO:0000256" key="2">
    <source>
        <dbReference type="ARBA" id="ARBA00010929"/>
    </source>
</evidence>
<keyword evidence="7" id="KW-0446">Lipid-binding</keyword>
<feature type="domain" description="Generative cell specific-1/HAP2" evidence="11">
    <location>
        <begin position="120"/>
        <end position="167"/>
    </location>
</feature>
<dbReference type="Proteomes" id="UP000324897">
    <property type="component" value="Chromosome 7"/>
</dbReference>
<accession>A0A5J9U4V8</accession>
<dbReference type="EMBL" id="RWGY01000029">
    <property type="protein sequence ID" value="TVU18606.1"/>
    <property type="molecule type" value="Genomic_DNA"/>
</dbReference>
<keyword evidence="5" id="KW-0732">Signal</keyword>
<dbReference type="Gramene" id="TVU18606">
    <property type="protein sequence ID" value="TVU18606"/>
    <property type="gene ID" value="EJB05_34713"/>
</dbReference>
<keyword evidence="13" id="KW-1185">Reference proteome</keyword>
<comment type="caution">
    <text evidence="12">The sequence shown here is derived from an EMBL/GenBank/DDBJ whole genome shotgun (WGS) entry which is preliminary data.</text>
</comment>
<gene>
    <name evidence="12" type="ORF">EJB05_34713</name>
</gene>
<evidence type="ECO:0000313" key="12">
    <source>
        <dbReference type="EMBL" id="TVU18606.1"/>
    </source>
</evidence>
<reference evidence="12 13" key="1">
    <citation type="journal article" date="2019" name="Sci. Rep.">
        <title>A high-quality genome of Eragrostis curvula grass provides insights into Poaceae evolution and supports new strategies to enhance forage quality.</title>
        <authorList>
            <person name="Carballo J."/>
            <person name="Santos B.A.C.M."/>
            <person name="Zappacosta D."/>
            <person name="Garbus I."/>
            <person name="Selva J.P."/>
            <person name="Gallo C.A."/>
            <person name="Diaz A."/>
            <person name="Albertini E."/>
            <person name="Caccamo M."/>
            <person name="Echenique V."/>
        </authorList>
    </citation>
    <scope>NUCLEOTIDE SEQUENCE [LARGE SCALE GENOMIC DNA]</scope>
    <source>
        <strain evidence="13">cv. Victoria</strain>
        <tissue evidence="12">Leaf</tissue>
    </source>
</reference>
<keyword evidence="6" id="KW-1133">Transmembrane helix</keyword>
<feature type="domain" description="Generative cell specific-1/HAP2" evidence="11">
    <location>
        <begin position="63"/>
        <end position="114"/>
    </location>
</feature>
<organism evidence="12 13">
    <name type="scientific">Eragrostis curvula</name>
    <name type="common">weeping love grass</name>
    <dbReference type="NCBI Taxonomy" id="38414"/>
    <lineage>
        <taxon>Eukaryota</taxon>
        <taxon>Viridiplantae</taxon>
        <taxon>Streptophyta</taxon>
        <taxon>Embryophyta</taxon>
        <taxon>Tracheophyta</taxon>
        <taxon>Spermatophyta</taxon>
        <taxon>Magnoliopsida</taxon>
        <taxon>Liliopsida</taxon>
        <taxon>Poales</taxon>
        <taxon>Poaceae</taxon>
        <taxon>PACMAD clade</taxon>
        <taxon>Chloridoideae</taxon>
        <taxon>Eragrostideae</taxon>
        <taxon>Eragrostidinae</taxon>
        <taxon>Eragrostis</taxon>
    </lineage>
</organism>
<protein>
    <recommendedName>
        <fullName evidence="11">Generative cell specific-1/HAP2 domain-containing protein</fullName>
    </recommendedName>
</protein>
<comment type="subcellular location">
    <subcellularLocation>
        <location evidence="1">Cell membrane</location>
        <topology evidence="1">Single-pass type I membrane protein</topology>
    </subcellularLocation>
</comment>
<evidence type="ECO:0000313" key="13">
    <source>
        <dbReference type="Proteomes" id="UP000324897"/>
    </source>
</evidence>
<dbReference type="Pfam" id="PF10699">
    <property type="entry name" value="HAP2-GCS1"/>
    <property type="match status" value="2"/>
</dbReference>
<evidence type="ECO:0000259" key="11">
    <source>
        <dbReference type="Pfam" id="PF10699"/>
    </source>
</evidence>
<keyword evidence="4" id="KW-0812">Transmembrane</keyword>
<evidence type="ECO:0000256" key="5">
    <source>
        <dbReference type="ARBA" id="ARBA00022729"/>
    </source>
</evidence>
<proteinExistence type="inferred from homology"/>
<keyword evidence="9" id="KW-1015">Disulfide bond</keyword>
<dbReference type="PANTHER" id="PTHR31764">
    <property type="entry name" value="PROTEIN HAPLESS 2"/>
    <property type="match status" value="1"/>
</dbReference>
<dbReference type="PANTHER" id="PTHR31764:SF0">
    <property type="entry name" value="GENERATIVE CELL SPECIFIC-1_HAP2 DOMAIN-CONTAINING PROTEIN"/>
    <property type="match status" value="1"/>
</dbReference>
<evidence type="ECO:0000256" key="3">
    <source>
        <dbReference type="ARBA" id="ARBA00022475"/>
    </source>
</evidence>
<feature type="non-terminal residue" evidence="12">
    <location>
        <position position="1"/>
    </location>
</feature>
<evidence type="ECO:0000256" key="9">
    <source>
        <dbReference type="ARBA" id="ARBA00023157"/>
    </source>
</evidence>
<dbReference type="GO" id="GO:0005886">
    <property type="term" value="C:plasma membrane"/>
    <property type="evidence" value="ECO:0007669"/>
    <property type="project" value="UniProtKB-SubCell"/>
</dbReference>
<evidence type="ECO:0000256" key="8">
    <source>
        <dbReference type="ARBA" id="ARBA00023136"/>
    </source>
</evidence>
<keyword evidence="3" id="KW-1003">Cell membrane</keyword>